<dbReference type="Proteomes" id="UP000597656">
    <property type="component" value="Unassembled WGS sequence"/>
</dbReference>
<evidence type="ECO:0008006" key="3">
    <source>
        <dbReference type="Google" id="ProtNLM"/>
    </source>
</evidence>
<comment type="caution">
    <text evidence="1">The sequence shown here is derived from an EMBL/GenBank/DDBJ whole genome shotgun (WGS) entry which is preliminary data.</text>
</comment>
<gene>
    <name evidence="1" type="ORF">GCM10011609_41410</name>
</gene>
<name>A0ABQ2I6G8_9PSEU</name>
<proteinExistence type="predicted"/>
<accession>A0ABQ2I6G8</accession>
<evidence type="ECO:0000313" key="1">
    <source>
        <dbReference type="EMBL" id="GGM98905.1"/>
    </source>
</evidence>
<keyword evidence="2" id="KW-1185">Reference proteome</keyword>
<protein>
    <recommendedName>
        <fullName evidence="3">Secreted protein</fullName>
    </recommendedName>
</protein>
<evidence type="ECO:0000313" key="2">
    <source>
        <dbReference type="Proteomes" id="UP000597656"/>
    </source>
</evidence>
<sequence length="61" mass="7309">MLVLRLLGPVLLRRALLGPVLLRWWLVSVAGRRLVRLVPVTRWRLVRLRTPLWWLCHLRPP</sequence>
<dbReference type="EMBL" id="BMNC01000005">
    <property type="protein sequence ID" value="GGM98905.1"/>
    <property type="molecule type" value="Genomic_DNA"/>
</dbReference>
<organism evidence="1 2">
    <name type="scientific">Lentzea pudingi</name>
    <dbReference type="NCBI Taxonomy" id="1789439"/>
    <lineage>
        <taxon>Bacteria</taxon>
        <taxon>Bacillati</taxon>
        <taxon>Actinomycetota</taxon>
        <taxon>Actinomycetes</taxon>
        <taxon>Pseudonocardiales</taxon>
        <taxon>Pseudonocardiaceae</taxon>
        <taxon>Lentzea</taxon>
    </lineage>
</organism>
<reference evidence="2" key="1">
    <citation type="journal article" date="2019" name="Int. J. Syst. Evol. Microbiol.">
        <title>The Global Catalogue of Microorganisms (GCM) 10K type strain sequencing project: providing services to taxonomists for standard genome sequencing and annotation.</title>
        <authorList>
            <consortium name="The Broad Institute Genomics Platform"/>
            <consortium name="The Broad Institute Genome Sequencing Center for Infectious Disease"/>
            <person name="Wu L."/>
            <person name="Ma J."/>
        </authorList>
    </citation>
    <scope>NUCLEOTIDE SEQUENCE [LARGE SCALE GENOMIC DNA]</scope>
    <source>
        <strain evidence="2">CGMCC 4.7319</strain>
    </source>
</reference>